<dbReference type="SUPFAM" id="SSF51735">
    <property type="entry name" value="NAD(P)-binding Rossmann-fold domains"/>
    <property type="match status" value="1"/>
</dbReference>
<dbReference type="EMBL" id="UINC01047797">
    <property type="protein sequence ID" value="SVB57509.1"/>
    <property type="molecule type" value="Genomic_DNA"/>
</dbReference>
<organism evidence="3">
    <name type="scientific">marine metagenome</name>
    <dbReference type="NCBI Taxonomy" id="408172"/>
    <lineage>
        <taxon>unclassified sequences</taxon>
        <taxon>metagenomes</taxon>
        <taxon>ecological metagenomes</taxon>
    </lineage>
</organism>
<dbReference type="PRINTS" id="PR01713">
    <property type="entry name" value="NUCEPIMERASE"/>
</dbReference>
<name>A0A382F498_9ZZZZ</name>
<reference evidence="3" key="1">
    <citation type="submission" date="2018-05" db="EMBL/GenBank/DDBJ databases">
        <authorList>
            <person name="Lanie J.A."/>
            <person name="Ng W.-L."/>
            <person name="Kazmierczak K.M."/>
            <person name="Andrzejewski T.M."/>
            <person name="Davidsen T.M."/>
            <person name="Wayne K.J."/>
            <person name="Tettelin H."/>
            <person name="Glass J.I."/>
            <person name="Rusch D."/>
            <person name="Podicherti R."/>
            <person name="Tsui H.-C.T."/>
            <person name="Winkler M.E."/>
        </authorList>
    </citation>
    <scope>NUCLEOTIDE SEQUENCE</scope>
</reference>
<sequence length="311" mass="35219">MKFIVTGGCGYIGSRIVESLLDNGHEVIILDDFSSNFNVDDKKCEIEKCDITNLDELMQIEISDVDQLLHLAAQSSGPNSFIHPQLDVQINILGTLNIIKWCQELKIRKIIFASSFVVYGDHPETEMLTEDNACNPKSVYGLSKLYCENLLKIYGEAYKIDWNVLRMFNVYGPGQDLTRTDQGMVSIFMNLILQSNHFEVQGSLNRFRDFIHIDDVVEGWKLCVEKGKPNTIYNLGSGHKTLLSSLITNLLEILDKKDQVTYQESSQTPGDILGCYADISKITRDLGFSPKFELYKGLKDMSDYVLSTQEN</sequence>
<dbReference type="Gene3D" id="3.90.25.10">
    <property type="entry name" value="UDP-galactose 4-epimerase, domain 1"/>
    <property type="match status" value="1"/>
</dbReference>
<dbReference type="Gene3D" id="3.40.50.720">
    <property type="entry name" value="NAD(P)-binding Rossmann-like Domain"/>
    <property type="match status" value="1"/>
</dbReference>
<accession>A0A382F498</accession>
<dbReference type="InterPro" id="IPR001509">
    <property type="entry name" value="Epimerase_deHydtase"/>
</dbReference>
<protein>
    <recommendedName>
        <fullName evidence="2">NAD-dependent epimerase/dehydratase domain-containing protein</fullName>
    </recommendedName>
</protein>
<feature type="domain" description="NAD-dependent epimerase/dehydratase" evidence="2">
    <location>
        <begin position="4"/>
        <end position="236"/>
    </location>
</feature>
<dbReference type="InterPro" id="IPR036291">
    <property type="entry name" value="NAD(P)-bd_dom_sf"/>
</dbReference>
<gene>
    <name evidence="3" type="ORF">METZ01_LOCUS210363</name>
</gene>
<proteinExistence type="inferred from homology"/>
<comment type="similarity">
    <text evidence="1">Belongs to the NAD(P)-dependent epimerase/dehydratase family.</text>
</comment>
<evidence type="ECO:0000259" key="2">
    <source>
        <dbReference type="Pfam" id="PF01370"/>
    </source>
</evidence>
<dbReference type="Pfam" id="PF01370">
    <property type="entry name" value="Epimerase"/>
    <property type="match status" value="1"/>
</dbReference>
<dbReference type="PANTHER" id="PTHR43000">
    <property type="entry name" value="DTDP-D-GLUCOSE 4,6-DEHYDRATASE-RELATED"/>
    <property type="match status" value="1"/>
</dbReference>
<evidence type="ECO:0000256" key="1">
    <source>
        <dbReference type="ARBA" id="ARBA00007637"/>
    </source>
</evidence>
<evidence type="ECO:0000313" key="3">
    <source>
        <dbReference type="EMBL" id="SVB57509.1"/>
    </source>
</evidence>
<dbReference type="AlphaFoldDB" id="A0A382F498"/>